<organism evidence="1 2">
    <name type="scientific">Pluteus cervinus</name>
    <dbReference type="NCBI Taxonomy" id="181527"/>
    <lineage>
        <taxon>Eukaryota</taxon>
        <taxon>Fungi</taxon>
        <taxon>Dikarya</taxon>
        <taxon>Basidiomycota</taxon>
        <taxon>Agaricomycotina</taxon>
        <taxon>Agaricomycetes</taxon>
        <taxon>Agaricomycetidae</taxon>
        <taxon>Agaricales</taxon>
        <taxon>Pluteineae</taxon>
        <taxon>Pluteaceae</taxon>
        <taxon>Pluteus</taxon>
    </lineage>
</organism>
<gene>
    <name evidence="1" type="ORF">BDN72DRAFT_849414</name>
</gene>
<proteinExistence type="predicted"/>
<sequence>MSSMLHSTSLTSNFSQFGIHDLTLEEAHKKLDAEISQLEERLHSLKTLRNSLAPVSKLPTEMLSKVFFHTQEDSNSLFHDNMDLQARFFVSWVCRHWRNAALGTPSLWSVISKKSRDIPLQIDLSGELLRRSRNHDLVVNLYEPSIDVLNAFLSQLPRIRQLRLRSTSHSSELNTLLSQPAPRLTYLDILQLPSSVDPFLGVHPNLCGLAISCHPSPITTYSPFISPNLTNLHILKPAFTTSMTDLIDILTSLPGLTQVVFDACFHNETLVVPQERLCLPCLQVLSITDLEVDTVFNFLACLNITQAVITVIWPEDEGISHNDLLGISMAVNHYRRTQVPFQFHHLDIRKSGLDFSCDISNTPSHHRYSLQFPKQELVGEYVDTLFSDLSLKQLETFSTNYFTDDLLAIVLGSKKLQRVTLYGIKTLEDFVAELNRKPSLVTASELQICEIDGGAMASQLNRLQGLLTTRRECGLGLSRLVFVKCPDVDPSQFEGVVDDVAVVD</sequence>
<dbReference type="EMBL" id="ML208631">
    <property type="protein sequence ID" value="TFK61756.1"/>
    <property type="molecule type" value="Genomic_DNA"/>
</dbReference>
<reference evidence="1 2" key="1">
    <citation type="journal article" date="2019" name="Nat. Ecol. Evol.">
        <title>Megaphylogeny resolves global patterns of mushroom evolution.</title>
        <authorList>
            <person name="Varga T."/>
            <person name="Krizsan K."/>
            <person name="Foldi C."/>
            <person name="Dima B."/>
            <person name="Sanchez-Garcia M."/>
            <person name="Sanchez-Ramirez S."/>
            <person name="Szollosi G.J."/>
            <person name="Szarkandi J.G."/>
            <person name="Papp V."/>
            <person name="Albert L."/>
            <person name="Andreopoulos W."/>
            <person name="Angelini C."/>
            <person name="Antonin V."/>
            <person name="Barry K.W."/>
            <person name="Bougher N.L."/>
            <person name="Buchanan P."/>
            <person name="Buyck B."/>
            <person name="Bense V."/>
            <person name="Catcheside P."/>
            <person name="Chovatia M."/>
            <person name="Cooper J."/>
            <person name="Damon W."/>
            <person name="Desjardin D."/>
            <person name="Finy P."/>
            <person name="Geml J."/>
            <person name="Haridas S."/>
            <person name="Hughes K."/>
            <person name="Justo A."/>
            <person name="Karasinski D."/>
            <person name="Kautmanova I."/>
            <person name="Kiss B."/>
            <person name="Kocsube S."/>
            <person name="Kotiranta H."/>
            <person name="LaButti K.M."/>
            <person name="Lechner B.E."/>
            <person name="Liimatainen K."/>
            <person name="Lipzen A."/>
            <person name="Lukacs Z."/>
            <person name="Mihaltcheva S."/>
            <person name="Morgado L.N."/>
            <person name="Niskanen T."/>
            <person name="Noordeloos M.E."/>
            <person name="Ohm R.A."/>
            <person name="Ortiz-Santana B."/>
            <person name="Ovrebo C."/>
            <person name="Racz N."/>
            <person name="Riley R."/>
            <person name="Savchenko A."/>
            <person name="Shiryaev A."/>
            <person name="Soop K."/>
            <person name="Spirin V."/>
            <person name="Szebenyi C."/>
            <person name="Tomsovsky M."/>
            <person name="Tulloss R.E."/>
            <person name="Uehling J."/>
            <person name="Grigoriev I.V."/>
            <person name="Vagvolgyi C."/>
            <person name="Papp T."/>
            <person name="Martin F.M."/>
            <person name="Miettinen O."/>
            <person name="Hibbett D.S."/>
            <person name="Nagy L.G."/>
        </authorList>
    </citation>
    <scope>NUCLEOTIDE SEQUENCE [LARGE SCALE GENOMIC DNA]</scope>
    <source>
        <strain evidence="1 2">NL-1719</strain>
    </source>
</reference>
<accession>A0ACD3A7Z3</accession>
<name>A0ACD3A7Z3_9AGAR</name>
<evidence type="ECO:0000313" key="1">
    <source>
        <dbReference type="EMBL" id="TFK61756.1"/>
    </source>
</evidence>
<evidence type="ECO:0000313" key="2">
    <source>
        <dbReference type="Proteomes" id="UP000308600"/>
    </source>
</evidence>
<dbReference type="Proteomes" id="UP000308600">
    <property type="component" value="Unassembled WGS sequence"/>
</dbReference>
<keyword evidence="2" id="KW-1185">Reference proteome</keyword>
<protein>
    <submittedName>
        <fullName evidence="1">Uncharacterized protein</fullName>
    </submittedName>
</protein>